<dbReference type="InterPro" id="IPR018392">
    <property type="entry name" value="LysM"/>
</dbReference>
<evidence type="ECO:0000313" key="3">
    <source>
        <dbReference type="EMBL" id="MZL68616.1"/>
    </source>
</evidence>
<protein>
    <submittedName>
        <fullName evidence="3">DUF3794 domain-containing protein</fullName>
    </submittedName>
</protein>
<accession>A0AAQ1RUR0</accession>
<name>A0AAQ1RUR0_9FIRM</name>
<evidence type="ECO:0000259" key="1">
    <source>
        <dbReference type="Pfam" id="PF01476"/>
    </source>
</evidence>
<feature type="domain" description="LysM" evidence="1">
    <location>
        <begin position="470"/>
        <end position="508"/>
    </location>
</feature>
<feature type="domain" description="SipL SPOCS" evidence="2">
    <location>
        <begin position="38"/>
        <end position="116"/>
    </location>
</feature>
<proteinExistence type="predicted"/>
<evidence type="ECO:0000313" key="6">
    <source>
        <dbReference type="Proteomes" id="UP000474718"/>
    </source>
</evidence>
<sequence>MELKKATRSYQLSQVILDKTFEQTVESEFILPDYLAEIVRIVKCMGTPHIVSKQRADQKIILDGYVHFHLLYTSEDGAKLYSFEQSIPFTKQIDAKVAVEDALVETAVKGEYINCRATNPRAISVRSSVSIRVKAVGKAEQTVLSDVSGMGVQMKKERFSATVPAASGQKAFSLEDETDLALSSPPEAVLGVDSYLSIDDYKVITGKVILKGECRNHVSYLLQNNQVESADYTIPVSQIVDIENCSADMAFSVRAAVLDCKAELKQNIEGENTVLSTQMVCEASVVCYRQEEIETIRDLFSTTFESEYKTRPFTASSVSVLPKQAFTVTRQVKLDGPALTTVYDVWGEVNLLTQKMEEGVLVAAGNVKATVIGADGEGTLHFSEKNVDFETRIPAPGDGQNQTADLTIKLTGSSASLAPDGGAELRFDLEGEAVLTSTFTGNVVEDLSVDEESPKETDKNIALTIYYCDRGEDVWQIAKRYNTSVEGIVQENSLEGDTVPEKRTLLIPIVSE</sequence>
<dbReference type="Pfam" id="PF01476">
    <property type="entry name" value="LysM"/>
    <property type="match status" value="1"/>
</dbReference>
<reference evidence="5" key="1">
    <citation type="submission" date="2016-11" db="EMBL/GenBank/DDBJ databases">
        <authorList>
            <person name="Jaros S."/>
            <person name="Januszkiewicz K."/>
            <person name="Wedrychowicz H."/>
        </authorList>
    </citation>
    <scope>NUCLEOTIDE SEQUENCE [LARGE SCALE GENOMIC DNA]</scope>
    <source>
        <strain evidence="5">DSM 4029</strain>
    </source>
</reference>
<dbReference type="Pfam" id="PF12673">
    <property type="entry name" value="SipL"/>
    <property type="match status" value="2"/>
</dbReference>
<dbReference type="InterPro" id="IPR024300">
    <property type="entry name" value="SipL_SPOCS_dom"/>
</dbReference>
<feature type="domain" description="SipL SPOCS" evidence="2">
    <location>
        <begin position="188"/>
        <end position="264"/>
    </location>
</feature>
<dbReference type="Proteomes" id="UP000474718">
    <property type="component" value="Unassembled WGS sequence"/>
</dbReference>
<reference evidence="4" key="2">
    <citation type="submission" date="2016-11" db="EMBL/GenBank/DDBJ databases">
        <authorList>
            <person name="Varghese N."/>
            <person name="Submissions S."/>
        </authorList>
    </citation>
    <scope>NUCLEOTIDE SEQUENCE</scope>
    <source>
        <strain evidence="4">DSM 4029</strain>
    </source>
</reference>
<dbReference type="EMBL" id="WWVX01000001">
    <property type="protein sequence ID" value="MZL68616.1"/>
    <property type="molecule type" value="Genomic_DNA"/>
</dbReference>
<dbReference type="SUPFAM" id="SSF54106">
    <property type="entry name" value="LysM domain"/>
    <property type="match status" value="1"/>
</dbReference>
<keyword evidence="6" id="KW-1185">Reference proteome</keyword>
<dbReference type="Proteomes" id="UP000184089">
    <property type="component" value="Unassembled WGS sequence"/>
</dbReference>
<organism evidence="4 5">
    <name type="scientific">Bittarella massiliensis</name>
    <name type="common">ex Durand et al. 2017</name>
    <dbReference type="NCBI Taxonomy" id="1720313"/>
    <lineage>
        <taxon>Bacteria</taxon>
        <taxon>Bacillati</taxon>
        <taxon>Bacillota</taxon>
        <taxon>Clostridia</taxon>
        <taxon>Eubacteriales</taxon>
        <taxon>Oscillospiraceae</taxon>
        <taxon>Bittarella (ex Durand et al. 2017)</taxon>
    </lineage>
</organism>
<gene>
    <name evidence="3" type="ORF">GT747_02340</name>
    <name evidence="4" type="ORF">SAMN05444424_0267</name>
</gene>
<evidence type="ECO:0000313" key="5">
    <source>
        <dbReference type="Proteomes" id="UP000184089"/>
    </source>
</evidence>
<dbReference type="AlphaFoldDB" id="A0AAQ1RUR0"/>
<dbReference type="InterPro" id="IPR036779">
    <property type="entry name" value="LysM_dom_sf"/>
</dbReference>
<reference evidence="3 6" key="3">
    <citation type="journal article" date="2019" name="Nat. Med.">
        <title>A library of human gut bacterial isolates paired with longitudinal multiomics data enables mechanistic microbiome research.</title>
        <authorList>
            <person name="Poyet M."/>
            <person name="Groussin M."/>
            <person name="Gibbons S.M."/>
            <person name="Avila-Pacheco J."/>
            <person name="Jiang X."/>
            <person name="Kearney S.M."/>
            <person name="Perrotta A.R."/>
            <person name="Berdy B."/>
            <person name="Zhao S."/>
            <person name="Lieberman T.D."/>
            <person name="Swanson P.K."/>
            <person name="Smith M."/>
            <person name="Roesemann S."/>
            <person name="Alexander J.E."/>
            <person name="Rich S.A."/>
            <person name="Livny J."/>
            <person name="Vlamakis H."/>
            <person name="Clish C."/>
            <person name="Bullock K."/>
            <person name="Deik A."/>
            <person name="Scott J."/>
            <person name="Pierce K.A."/>
            <person name="Xavier R.J."/>
            <person name="Alm E.J."/>
        </authorList>
    </citation>
    <scope>NUCLEOTIDE SEQUENCE [LARGE SCALE GENOMIC DNA]</scope>
    <source>
        <strain evidence="3 6">BIOML-A2</strain>
    </source>
</reference>
<dbReference type="Gene3D" id="3.10.350.10">
    <property type="entry name" value="LysM domain"/>
    <property type="match status" value="1"/>
</dbReference>
<evidence type="ECO:0000313" key="4">
    <source>
        <dbReference type="EMBL" id="SHF66861.1"/>
    </source>
</evidence>
<dbReference type="RefSeq" id="WP_021659301.1">
    <property type="nucleotide sequence ID" value="NZ_FQVY01000001.1"/>
</dbReference>
<evidence type="ECO:0000259" key="2">
    <source>
        <dbReference type="Pfam" id="PF12673"/>
    </source>
</evidence>
<comment type="caution">
    <text evidence="4">The sequence shown here is derived from an EMBL/GenBank/DDBJ whole genome shotgun (WGS) entry which is preliminary data.</text>
</comment>
<dbReference type="EMBL" id="FQVY01000001">
    <property type="protein sequence ID" value="SHF66861.1"/>
    <property type="molecule type" value="Genomic_DNA"/>
</dbReference>